<evidence type="ECO:0000313" key="2">
    <source>
        <dbReference type="Proteomes" id="UP001341840"/>
    </source>
</evidence>
<gene>
    <name evidence="1" type="ORF">PIB30_020116</name>
</gene>
<keyword evidence="2" id="KW-1185">Reference proteome</keyword>
<comment type="caution">
    <text evidence="1">The sequence shown here is derived from an EMBL/GenBank/DDBJ whole genome shotgun (WGS) entry which is preliminary data.</text>
</comment>
<evidence type="ECO:0000313" key="1">
    <source>
        <dbReference type="EMBL" id="MED6193501.1"/>
    </source>
</evidence>
<dbReference type="Proteomes" id="UP001341840">
    <property type="component" value="Unassembled WGS sequence"/>
</dbReference>
<organism evidence="1 2">
    <name type="scientific">Stylosanthes scabra</name>
    <dbReference type="NCBI Taxonomy" id="79078"/>
    <lineage>
        <taxon>Eukaryota</taxon>
        <taxon>Viridiplantae</taxon>
        <taxon>Streptophyta</taxon>
        <taxon>Embryophyta</taxon>
        <taxon>Tracheophyta</taxon>
        <taxon>Spermatophyta</taxon>
        <taxon>Magnoliopsida</taxon>
        <taxon>eudicotyledons</taxon>
        <taxon>Gunneridae</taxon>
        <taxon>Pentapetalae</taxon>
        <taxon>rosids</taxon>
        <taxon>fabids</taxon>
        <taxon>Fabales</taxon>
        <taxon>Fabaceae</taxon>
        <taxon>Papilionoideae</taxon>
        <taxon>50 kb inversion clade</taxon>
        <taxon>dalbergioids sensu lato</taxon>
        <taxon>Dalbergieae</taxon>
        <taxon>Pterocarpus clade</taxon>
        <taxon>Stylosanthes</taxon>
    </lineage>
</organism>
<dbReference type="EMBL" id="JASCZI010211512">
    <property type="protein sequence ID" value="MED6193501.1"/>
    <property type="molecule type" value="Genomic_DNA"/>
</dbReference>
<name>A0ABU6X5W6_9FABA</name>
<sequence>MDSQRSRGSRSSKSTMSTQRRMLVQEHCDFFLWANQELPEEDAKKAKLRKKVLSLKSKMKTCEWRLKIAAFIGILG</sequence>
<proteinExistence type="predicted"/>
<accession>A0ABU6X5W6</accession>
<protein>
    <submittedName>
        <fullName evidence="1">Uncharacterized protein</fullName>
    </submittedName>
</protein>
<reference evidence="1 2" key="1">
    <citation type="journal article" date="2023" name="Plants (Basel)">
        <title>Bridging the Gap: Combining Genomics and Transcriptomics Approaches to Understand Stylosanthes scabra, an Orphan Legume from the Brazilian Caatinga.</title>
        <authorList>
            <person name="Ferreira-Neto J.R.C."/>
            <person name="da Silva M.D."/>
            <person name="Binneck E."/>
            <person name="de Melo N.F."/>
            <person name="da Silva R.H."/>
            <person name="de Melo A.L.T.M."/>
            <person name="Pandolfi V."/>
            <person name="Bustamante F.O."/>
            <person name="Brasileiro-Vidal A.C."/>
            <person name="Benko-Iseppon A.M."/>
        </authorList>
    </citation>
    <scope>NUCLEOTIDE SEQUENCE [LARGE SCALE GENOMIC DNA]</scope>
    <source>
        <tissue evidence="1">Leaves</tissue>
    </source>
</reference>